<feature type="domain" description="GHMP kinase N-terminal" evidence="10">
    <location>
        <begin position="67"/>
        <end position="144"/>
    </location>
</feature>
<dbReference type="PATRIC" id="fig|1423750.3.peg.1848"/>
<gene>
    <name evidence="9" type="primary">ispE</name>
    <name evidence="12" type="ORF">FC89_GL001803</name>
</gene>
<feature type="binding site" evidence="9">
    <location>
        <begin position="95"/>
        <end position="105"/>
    </location>
    <ligand>
        <name>ATP</name>
        <dbReference type="ChEBI" id="CHEBI:30616"/>
    </ligand>
</feature>
<dbReference type="UniPathway" id="UPA00056">
    <property type="reaction ID" value="UER00094"/>
</dbReference>
<accession>A0A0R1VZ38</accession>
<evidence type="ECO:0000256" key="7">
    <source>
        <dbReference type="ARBA" id="ARBA00022840"/>
    </source>
</evidence>
<evidence type="ECO:0000256" key="9">
    <source>
        <dbReference type="HAMAP-Rule" id="MF_00061"/>
    </source>
</evidence>
<evidence type="ECO:0000259" key="11">
    <source>
        <dbReference type="Pfam" id="PF08544"/>
    </source>
</evidence>
<dbReference type="GO" id="GO:0016114">
    <property type="term" value="P:terpenoid biosynthetic process"/>
    <property type="evidence" value="ECO:0007669"/>
    <property type="project" value="UniProtKB-UniRule"/>
</dbReference>
<dbReference type="EMBL" id="AZGB01000002">
    <property type="protein sequence ID" value="KRM08118.1"/>
    <property type="molecule type" value="Genomic_DNA"/>
</dbReference>
<evidence type="ECO:0000256" key="3">
    <source>
        <dbReference type="ARBA" id="ARBA00017473"/>
    </source>
</evidence>
<keyword evidence="9" id="KW-0414">Isoprene biosynthesis</keyword>
<dbReference type="InterPro" id="IPR014721">
    <property type="entry name" value="Ribsml_uS5_D2-typ_fold_subgr"/>
</dbReference>
<dbReference type="Pfam" id="PF08544">
    <property type="entry name" value="GHMP_kinases_C"/>
    <property type="match status" value="1"/>
</dbReference>
<sequence>MEIIEKAPAKLNLFLDTPFRHPDGLPEWQMVMTSIDLADYVKVKPRSADQQILVDSDLGFLPHDQRNLAFQAARILQKQFSVAQGVEITIYKKIPVAAGMGGGSADAAAVLRALNCVWNLKLSLAELAKIGLRIDSDVPFCIYSQTAAVSGKGEIISPLPVLPPFWIILAKPRASVSTAGILKKIPYAELPHADFKKMLIAVANQNIDLMLPAMTNVLETVTAQNVPEILRLKQKMAAFGAQAAQMTGSGPTVFGICEHYSRAQHVYNSLKGFCDTVHLVRPCQLHSDCSHRN</sequence>
<reference evidence="12 13" key="1">
    <citation type="journal article" date="2015" name="Genome Announc.">
        <title>Expanding the biotechnology potential of lactobacilli through comparative genomics of 213 strains and associated genera.</title>
        <authorList>
            <person name="Sun Z."/>
            <person name="Harris H.M."/>
            <person name="McCann A."/>
            <person name="Guo C."/>
            <person name="Argimon S."/>
            <person name="Zhang W."/>
            <person name="Yang X."/>
            <person name="Jeffery I.B."/>
            <person name="Cooney J.C."/>
            <person name="Kagawa T.F."/>
            <person name="Liu W."/>
            <person name="Song Y."/>
            <person name="Salvetti E."/>
            <person name="Wrobel A."/>
            <person name="Rasinkangas P."/>
            <person name="Parkhill J."/>
            <person name="Rea M.C."/>
            <person name="O'Sullivan O."/>
            <person name="Ritari J."/>
            <person name="Douillard F.P."/>
            <person name="Paul Ross R."/>
            <person name="Yang R."/>
            <person name="Briner A.E."/>
            <person name="Felis G.E."/>
            <person name="de Vos W.M."/>
            <person name="Barrangou R."/>
            <person name="Klaenhammer T.R."/>
            <person name="Caufield P.W."/>
            <person name="Cui Y."/>
            <person name="Zhang H."/>
            <person name="O'Toole P.W."/>
        </authorList>
    </citation>
    <scope>NUCLEOTIDE SEQUENCE [LARGE SCALE GENOMIC DNA]</scope>
    <source>
        <strain evidence="12 13">DSM 18630</strain>
    </source>
</reference>
<evidence type="ECO:0000256" key="1">
    <source>
        <dbReference type="ARBA" id="ARBA00009684"/>
    </source>
</evidence>
<dbReference type="EC" id="2.7.1.148" evidence="2 9"/>
<dbReference type="InterPro" id="IPR036554">
    <property type="entry name" value="GHMP_kinase_C_sf"/>
</dbReference>
<comment type="similarity">
    <text evidence="1 9">Belongs to the GHMP kinase family. IspE subfamily.</text>
</comment>
<name>A0A0R1VZ38_9LACO</name>
<evidence type="ECO:0000256" key="4">
    <source>
        <dbReference type="ARBA" id="ARBA00022679"/>
    </source>
</evidence>
<organism evidence="12 13">
    <name type="scientific">Liquorilactobacillus ghanensis DSM 18630</name>
    <dbReference type="NCBI Taxonomy" id="1423750"/>
    <lineage>
        <taxon>Bacteria</taxon>
        <taxon>Bacillati</taxon>
        <taxon>Bacillota</taxon>
        <taxon>Bacilli</taxon>
        <taxon>Lactobacillales</taxon>
        <taxon>Lactobacillaceae</taxon>
        <taxon>Liquorilactobacillus</taxon>
    </lineage>
</organism>
<dbReference type="PANTHER" id="PTHR43527:SF2">
    <property type="entry name" value="4-DIPHOSPHOCYTIDYL-2-C-METHYL-D-ERYTHRITOL KINASE, CHLOROPLASTIC"/>
    <property type="match status" value="1"/>
</dbReference>
<dbReference type="SUPFAM" id="SSF54211">
    <property type="entry name" value="Ribosomal protein S5 domain 2-like"/>
    <property type="match status" value="1"/>
</dbReference>
<dbReference type="GO" id="GO:0019288">
    <property type="term" value="P:isopentenyl diphosphate biosynthetic process, methylerythritol 4-phosphate pathway"/>
    <property type="evidence" value="ECO:0007669"/>
    <property type="project" value="UniProtKB-UniRule"/>
</dbReference>
<protein>
    <recommendedName>
        <fullName evidence="3 9">4-diphosphocytidyl-2-C-methyl-D-erythritol kinase</fullName>
        <shortName evidence="9">CMK</shortName>
        <ecNumber evidence="2 9">2.7.1.148</ecNumber>
    </recommendedName>
    <alternativeName>
        <fullName evidence="8 9">4-(cytidine-5'-diphospho)-2-C-methyl-D-erythritol kinase</fullName>
    </alternativeName>
</protein>
<dbReference type="RefSeq" id="WP_057870628.1">
    <property type="nucleotide sequence ID" value="NZ_AZGB01000002.1"/>
</dbReference>
<dbReference type="Proteomes" id="UP000051451">
    <property type="component" value="Unassembled WGS sequence"/>
</dbReference>
<evidence type="ECO:0000313" key="12">
    <source>
        <dbReference type="EMBL" id="KRM08118.1"/>
    </source>
</evidence>
<dbReference type="InterPro" id="IPR006204">
    <property type="entry name" value="GHMP_kinase_N_dom"/>
</dbReference>
<dbReference type="PIRSF" id="PIRSF010376">
    <property type="entry name" value="IspE"/>
    <property type="match status" value="1"/>
</dbReference>
<feature type="domain" description="GHMP kinase C-terminal" evidence="11">
    <location>
        <begin position="199"/>
        <end position="274"/>
    </location>
</feature>
<evidence type="ECO:0000256" key="2">
    <source>
        <dbReference type="ARBA" id="ARBA00012052"/>
    </source>
</evidence>
<proteinExistence type="inferred from homology"/>
<comment type="pathway">
    <text evidence="9">Isoprenoid biosynthesis; isopentenyl diphosphate biosynthesis via DXP pathway; isopentenyl diphosphate from 1-deoxy-D-xylulose 5-phosphate: step 3/6.</text>
</comment>
<comment type="catalytic activity">
    <reaction evidence="9">
        <text>4-CDP-2-C-methyl-D-erythritol + ATP = 4-CDP-2-C-methyl-D-erythritol 2-phosphate + ADP + H(+)</text>
        <dbReference type="Rhea" id="RHEA:18437"/>
        <dbReference type="ChEBI" id="CHEBI:15378"/>
        <dbReference type="ChEBI" id="CHEBI:30616"/>
        <dbReference type="ChEBI" id="CHEBI:57823"/>
        <dbReference type="ChEBI" id="CHEBI:57919"/>
        <dbReference type="ChEBI" id="CHEBI:456216"/>
        <dbReference type="EC" id="2.7.1.148"/>
    </reaction>
</comment>
<keyword evidence="5 9" id="KW-0547">Nucleotide-binding</keyword>
<evidence type="ECO:0000256" key="5">
    <source>
        <dbReference type="ARBA" id="ARBA00022741"/>
    </source>
</evidence>
<dbReference type="AlphaFoldDB" id="A0A0R1VZ38"/>
<evidence type="ECO:0000256" key="6">
    <source>
        <dbReference type="ARBA" id="ARBA00022777"/>
    </source>
</evidence>
<dbReference type="GeneID" id="98317881"/>
<evidence type="ECO:0000259" key="10">
    <source>
        <dbReference type="Pfam" id="PF00288"/>
    </source>
</evidence>
<feature type="active site" evidence="9">
    <location>
        <position position="137"/>
    </location>
</feature>
<dbReference type="SUPFAM" id="SSF55060">
    <property type="entry name" value="GHMP Kinase, C-terminal domain"/>
    <property type="match status" value="1"/>
</dbReference>
<keyword evidence="13" id="KW-1185">Reference proteome</keyword>
<dbReference type="GO" id="GO:0005524">
    <property type="term" value="F:ATP binding"/>
    <property type="evidence" value="ECO:0007669"/>
    <property type="project" value="UniProtKB-UniRule"/>
</dbReference>
<comment type="function">
    <text evidence="9">Catalyzes the phosphorylation of the position 2 hydroxy group of 4-diphosphocytidyl-2C-methyl-D-erythritol.</text>
</comment>
<dbReference type="InterPro" id="IPR013750">
    <property type="entry name" value="GHMP_kinase_C_dom"/>
</dbReference>
<dbReference type="NCBIfam" id="TIGR00154">
    <property type="entry name" value="ispE"/>
    <property type="match status" value="1"/>
</dbReference>
<evidence type="ECO:0000256" key="8">
    <source>
        <dbReference type="ARBA" id="ARBA00032554"/>
    </source>
</evidence>
<feature type="active site" evidence="9">
    <location>
        <position position="10"/>
    </location>
</feature>
<dbReference type="PANTHER" id="PTHR43527">
    <property type="entry name" value="4-DIPHOSPHOCYTIDYL-2-C-METHYL-D-ERYTHRITOL KINASE, CHLOROPLASTIC"/>
    <property type="match status" value="1"/>
</dbReference>
<keyword evidence="6 9" id="KW-0418">Kinase</keyword>
<dbReference type="HAMAP" id="MF_00061">
    <property type="entry name" value="IspE"/>
    <property type="match status" value="1"/>
</dbReference>
<dbReference type="Gene3D" id="3.30.70.890">
    <property type="entry name" value="GHMP kinase, C-terminal domain"/>
    <property type="match status" value="1"/>
</dbReference>
<keyword evidence="7 9" id="KW-0067">ATP-binding</keyword>
<dbReference type="Gene3D" id="3.30.230.10">
    <property type="match status" value="1"/>
</dbReference>
<dbReference type="InterPro" id="IPR004424">
    <property type="entry name" value="IspE"/>
</dbReference>
<keyword evidence="4 9" id="KW-0808">Transferase</keyword>
<evidence type="ECO:0000313" key="13">
    <source>
        <dbReference type="Proteomes" id="UP000051451"/>
    </source>
</evidence>
<dbReference type="STRING" id="1423750.FC89_GL001803"/>
<dbReference type="InterPro" id="IPR020568">
    <property type="entry name" value="Ribosomal_Su5_D2-typ_SF"/>
</dbReference>
<dbReference type="Pfam" id="PF00288">
    <property type="entry name" value="GHMP_kinases_N"/>
    <property type="match status" value="1"/>
</dbReference>
<dbReference type="GO" id="GO:0050515">
    <property type="term" value="F:4-(cytidine 5'-diphospho)-2-C-methyl-D-erythritol kinase activity"/>
    <property type="evidence" value="ECO:0007669"/>
    <property type="project" value="UniProtKB-UniRule"/>
</dbReference>
<dbReference type="OrthoDB" id="9809438at2"/>
<comment type="caution">
    <text evidence="12">The sequence shown here is derived from an EMBL/GenBank/DDBJ whole genome shotgun (WGS) entry which is preliminary data.</text>
</comment>